<reference evidence="3" key="1">
    <citation type="submission" date="2010-06" db="EMBL/GenBank/DDBJ databases">
        <authorList>
            <person name="Jiang H."/>
            <person name="Abraham K."/>
            <person name="Ali S."/>
            <person name="Alsbrooks S.L."/>
            <person name="Anim B.N."/>
            <person name="Anosike U.S."/>
            <person name="Attaway T."/>
            <person name="Bandaranaike D.P."/>
            <person name="Battles P.K."/>
            <person name="Bell S.N."/>
            <person name="Bell A.V."/>
            <person name="Beltran B."/>
            <person name="Bickham C."/>
            <person name="Bustamante Y."/>
            <person name="Caleb T."/>
            <person name="Canada A."/>
            <person name="Cardenas V."/>
            <person name="Carter K."/>
            <person name="Chacko J."/>
            <person name="Chandrabose M.N."/>
            <person name="Chavez D."/>
            <person name="Chavez A."/>
            <person name="Chen L."/>
            <person name="Chu H.-S."/>
            <person name="Claassen K.J."/>
            <person name="Cockrell R."/>
            <person name="Collins M."/>
            <person name="Cooper J.A."/>
            <person name="Cree A."/>
            <person name="Curry S.M."/>
            <person name="Da Y."/>
            <person name="Dao M.D."/>
            <person name="Das B."/>
            <person name="Davila M.-L."/>
            <person name="Davy-Carroll L."/>
            <person name="Denson S."/>
            <person name="Dinh H."/>
            <person name="Ebong V.E."/>
            <person name="Edwards J.R."/>
            <person name="Egan A."/>
            <person name="El-Daye J."/>
            <person name="Escobedo L."/>
            <person name="Fernandez S."/>
            <person name="Fernando P.R."/>
            <person name="Flagg N."/>
            <person name="Forbes L.D."/>
            <person name="Fowler R.G."/>
            <person name="Fu Q."/>
            <person name="Gabisi R.A."/>
            <person name="Ganer J."/>
            <person name="Garbino Pronczuk A."/>
            <person name="Garcia R.M."/>
            <person name="Garner T."/>
            <person name="Garrett T.E."/>
            <person name="Gonzalez D.A."/>
            <person name="Hamid H."/>
            <person name="Hawkins E.S."/>
            <person name="Hirani K."/>
            <person name="Hogues M.E."/>
            <person name="Hollins B."/>
            <person name="Hsiao C.-H."/>
            <person name="Jabil R."/>
            <person name="James M.L."/>
            <person name="Jhangiani S.N."/>
            <person name="Johnson B."/>
            <person name="Johnson Q."/>
            <person name="Joshi V."/>
            <person name="Kalu J.B."/>
            <person name="Kam C."/>
            <person name="Kashfia A."/>
            <person name="Keebler J."/>
            <person name="Kisamo H."/>
            <person name="Kovar C.L."/>
            <person name="Lago L.A."/>
            <person name="Lai C.-Y."/>
            <person name="Laidlaw J."/>
            <person name="Lara F."/>
            <person name="Le T.-K."/>
            <person name="Lee S.L."/>
            <person name="Legall F.H."/>
            <person name="Lemon S.J."/>
            <person name="Lewis L.R."/>
            <person name="Li B."/>
            <person name="Liu Y."/>
            <person name="Liu Y.-S."/>
            <person name="Lopez J."/>
            <person name="Lozado R.J."/>
            <person name="Lu J."/>
            <person name="Madu R.C."/>
            <person name="Maheshwari M."/>
            <person name="Maheshwari R."/>
            <person name="Malloy K."/>
            <person name="Martinez E."/>
            <person name="Mathew T."/>
            <person name="Mercado I.C."/>
            <person name="Mercado C."/>
            <person name="Meyer B."/>
            <person name="Montgomery K."/>
            <person name="Morgan M.B."/>
            <person name="Munidasa M."/>
            <person name="Nazareth L.V."/>
            <person name="Nelson J."/>
            <person name="Ng B.M."/>
            <person name="Nguyen N.B."/>
            <person name="Nguyen P.Q."/>
            <person name="Nguyen T."/>
            <person name="Obregon M."/>
            <person name="Okwuonu G.O."/>
            <person name="Onwere C.G."/>
            <person name="Orozco G."/>
            <person name="Parra A."/>
            <person name="Patel S."/>
            <person name="Patil S."/>
            <person name="Perez A."/>
            <person name="Perez Y."/>
            <person name="Pham C."/>
            <person name="Primus E.L."/>
            <person name="Pu L.-L."/>
            <person name="Puazo M."/>
            <person name="Qin X."/>
            <person name="Quiroz J.B."/>
            <person name="Reese J."/>
            <person name="Richards S."/>
            <person name="Rives C.M."/>
            <person name="Robberts R."/>
            <person name="Ruiz S.J."/>
            <person name="Ruiz M.J."/>
            <person name="Santibanez J."/>
            <person name="Schneider B.W."/>
            <person name="Sisson I."/>
            <person name="Smith M."/>
            <person name="Sodergren E."/>
            <person name="Song X.-Z."/>
            <person name="Song B.B."/>
            <person name="Summersgill H."/>
            <person name="Thelus R."/>
            <person name="Thornton R.D."/>
            <person name="Trejos Z.Y."/>
            <person name="Usmani K."/>
            <person name="Vattathil S."/>
            <person name="Villasana D."/>
            <person name="Walker D.L."/>
            <person name="Wang S."/>
            <person name="Wang K."/>
            <person name="White C.S."/>
            <person name="Williams A.C."/>
            <person name="Williamson J."/>
            <person name="Wilson K."/>
            <person name="Woghiren I.O."/>
            <person name="Woodworth J.R."/>
            <person name="Worley K.C."/>
            <person name="Wright R.A."/>
            <person name="Wu W."/>
            <person name="Young L."/>
            <person name="Zhang L."/>
            <person name="Zhang J."/>
            <person name="Zhu Y."/>
            <person name="Muzny D.M."/>
            <person name="Weinstock G."/>
            <person name="Gibbs R.A."/>
        </authorList>
    </citation>
    <scope>NUCLEOTIDE SEQUENCE [LARGE SCALE GENOMIC DNA]</scope>
    <source>
        <strain evidence="3">LSR1</strain>
    </source>
</reference>
<evidence type="ECO:0000313" key="2">
    <source>
        <dbReference type="EnsemblMetazoa" id="XP_001948535.1"/>
    </source>
</evidence>
<dbReference type="OrthoDB" id="6614476at2759"/>
<reference evidence="2" key="2">
    <citation type="submission" date="2022-06" db="UniProtKB">
        <authorList>
            <consortium name="EnsemblMetazoa"/>
        </authorList>
    </citation>
    <scope>IDENTIFICATION</scope>
</reference>
<evidence type="ECO:0000313" key="3">
    <source>
        <dbReference type="Proteomes" id="UP000007819"/>
    </source>
</evidence>
<dbReference type="Proteomes" id="UP000007819">
    <property type="component" value="Chromosome A2"/>
</dbReference>
<keyword evidence="3" id="KW-1185">Reference proteome</keyword>
<dbReference type="GeneID" id="100163120"/>
<protein>
    <submittedName>
        <fullName evidence="2">Uncharacterized protein</fullName>
    </submittedName>
</protein>
<accession>A0A8R2A7V9</accession>
<dbReference type="RefSeq" id="XP_001948535.1">
    <property type="nucleotide sequence ID" value="XM_001948500.4"/>
</dbReference>
<proteinExistence type="predicted"/>
<sequence length="132" mass="14438">MQFLFAKSVVFFLVLTTSRCAPGRLGTIDRYNPNFSLTDYGDAIMIYTIGTTESDGTTESGGTTEDNTWEYGEYEEDVTDAPTNEIHLETPVPYIVQHAGQDDTTKGQTDCSDFVVDVEGPSTSLAPYIAAE</sequence>
<feature type="chain" id="PRO_5035866663" evidence="1">
    <location>
        <begin position="21"/>
        <end position="132"/>
    </location>
</feature>
<dbReference type="EnsemblMetazoa" id="XM_001948500.5">
    <property type="protein sequence ID" value="XP_001948535.1"/>
    <property type="gene ID" value="LOC100163120"/>
</dbReference>
<dbReference type="AlphaFoldDB" id="A0A8R2A7V9"/>
<keyword evidence="1" id="KW-0732">Signal</keyword>
<dbReference type="KEGG" id="api:100163120"/>
<evidence type="ECO:0000256" key="1">
    <source>
        <dbReference type="SAM" id="SignalP"/>
    </source>
</evidence>
<feature type="signal peptide" evidence="1">
    <location>
        <begin position="1"/>
        <end position="20"/>
    </location>
</feature>
<name>A0A8R2A7V9_ACYPI</name>
<organism evidence="2 3">
    <name type="scientific">Acyrthosiphon pisum</name>
    <name type="common">Pea aphid</name>
    <dbReference type="NCBI Taxonomy" id="7029"/>
    <lineage>
        <taxon>Eukaryota</taxon>
        <taxon>Metazoa</taxon>
        <taxon>Ecdysozoa</taxon>
        <taxon>Arthropoda</taxon>
        <taxon>Hexapoda</taxon>
        <taxon>Insecta</taxon>
        <taxon>Pterygota</taxon>
        <taxon>Neoptera</taxon>
        <taxon>Paraneoptera</taxon>
        <taxon>Hemiptera</taxon>
        <taxon>Sternorrhyncha</taxon>
        <taxon>Aphidomorpha</taxon>
        <taxon>Aphidoidea</taxon>
        <taxon>Aphididae</taxon>
        <taxon>Macrosiphini</taxon>
        <taxon>Acyrthosiphon</taxon>
    </lineage>
</organism>